<dbReference type="InterPro" id="IPR007844">
    <property type="entry name" value="AsmA"/>
</dbReference>
<sequence length="678" mass="68700">MKKVLIGVAVLVVVVVAAAVAIPFFVPTEEIKTRITQGVESATGRQLVIAGDLSVSVLPSLEVVAEDISFSNAEGAADPNMASLQALRLKLQILPLISGNVQVDEFVLVDPVINLEIDENGKPNWEFASAPAADAAPAPSGEAESSGGAGSAISDISLGDIQLVNGNLKFTDAASGTVQEVSDINLAVTLTDLDSPFTADGSLQWNAKTINMAVTSEKPRGLTTGEEAPVGLSVETDVIKLGFEGSVATAAKLLVAGALDVSTPSIRDLAAWTGNPIEFEGTGLGPFSLAGKVDVDGATYSFTDAKIAIDEIEGDGSVSIATAGAKPQIDAALNLGVLDLNPYLPPAKEGEAAGGDASGGDSAAGSGSAEPADWSDDPIDASGLRAMNANFALTVAGILVQEIKVGQSALNVALKDGLLGVDLTELNLYDGKGQGKLSVDGRNAAPAISKSFAMSGISAEPLLTDAAGFDRLSGTGNMEFAITATGASQRQMVENLNGKGQVTFNDGAIKGINLAAMVRNAANAFLDPDASETQKTDFAELSGSFDIKNGLLSNQDLKLLSPLLRVEGKGTSDLPSRTVDYRVEPKAVASLEGQGGTGDASGLAVPVLVSGPWHDLSYQPDLAGAVEGLAKDPGKALESLGGDAGKALEGVLGGGDEEGGGVKLPEGAGDALKGLFGN</sequence>
<evidence type="ECO:0000313" key="3">
    <source>
        <dbReference type="EMBL" id="TQV75900.1"/>
    </source>
</evidence>
<dbReference type="GO" id="GO:0005886">
    <property type="term" value="C:plasma membrane"/>
    <property type="evidence" value="ECO:0007669"/>
    <property type="project" value="TreeGrafter"/>
</dbReference>
<reference evidence="3 4" key="1">
    <citation type="submission" date="2019-06" db="EMBL/GenBank/DDBJ databases">
        <title>Whole genome sequence for Rhodospirillaceae sp. R148.</title>
        <authorList>
            <person name="Wang G."/>
        </authorList>
    </citation>
    <scope>NUCLEOTIDE SEQUENCE [LARGE SCALE GENOMIC DNA]</scope>
    <source>
        <strain evidence="3 4">R148</strain>
    </source>
</reference>
<keyword evidence="4" id="KW-1185">Reference proteome</keyword>
<dbReference type="RefSeq" id="WP_142898887.1">
    <property type="nucleotide sequence ID" value="NZ_ML660060.1"/>
</dbReference>
<dbReference type="EMBL" id="VHSH01000009">
    <property type="protein sequence ID" value="TQV75900.1"/>
    <property type="molecule type" value="Genomic_DNA"/>
</dbReference>
<dbReference type="PANTHER" id="PTHR30441">
    <property type="entry name" value="DUF748 DOMAIN-CONTAINING PROTEIN"/>
    <property type="match status" value="1"/>
</dbReference>
<dbReference type="GO" id="GO:0090313">
    <property type="term" value="P:regulation of protein targeting to membrane"/>
    <property type="evidence" value="ECO:0007669"/>
    <property type="project" value="TreeGrafter"/>
</dbReference>
<protein>
    <submittedName>
        <fullName evidence="3">AsmA family protein</fullName>
    </submittedName>
</protein>
<feature type="domain" description="AsmA" evidence="2">
    <location>
        <begin position="2"/>
        <end position="248"/>
    </location>
</feature>
<proteinExistence type="predicted"/>
<gene>
    <name evidence="3" type="ORF">FKG95_23645</name>
</gene>
<dbReference type="OrthoDB" id="225437at2"/>
<accession>A0A545TFB3</accession>
<organism evidence="3 4">
    <name type="scientific">Denitrobaculum tricleocarpae</name>
    <dbReference type="NCBI Taxonomy" id="2591009"/>
    <lineage>
        <taxon>Bacteria</taxon>
        <taxon>Pseudomonadati</taxon>
        <taxon>Pseudomonadota</taxon>
        <taxon>Alphaproteobacteria</taxon>
        <taxon>Rhodospirillales</taxon>
        <taxon>Rhodospirillaceae</taxon>
        <taxon>Denitrobaculum</taxon>
    </lineage>
</organism>
<evidence type="ECO:0000313" key="4">
    <source>
        <dbReference type="Proteomes" id="UP000315252"/>
    </source>
</evidence>
<feature type="compositionally biased region" description="Low complexity" evidence="1">
    <location>
        <begin position="359"/>
        <end position="372"/>
    </location>
</feature>
<dbReference type="InterPro" id="IPR052894">
    <property type="entry name" value="AsmA-related"/>
</dbReference>
<dbReference type="PANTHER" id="PTHR30441:SF4">
    <property type="entry name" value="PROTEIN ASMA"/>
    <property type="match status" value="1"/>
</dbReference>
<evidence type="ECO:0000259" key="2">
    <source>
        <dbReference type="Pfam" id="PF05170"/>
    </source>
</evidence>
<comment type="caution">
    <text evidence="3">The sequence shown here is derived from an EMBL/GenBank/DDBJ whole genome shotgun (WGS) entry which is preliminary data.</text>
</comment>
<evidence type="ECO:0000256" key="1">
    <source>
        <dbReference type="SAM" id="MobiDB-lite"/>
    </source>
</evidence>
<dbReference type="Pfam" id="PF05170">
    <property type="entry name" value="AsmA"/>
    <property type="match status" value="2"/>
</dbReference>
<feature type="region of interest" description="Disordered" evidence="1">
    <location>
        <begin position="348"/>
        <end position="379"/>
    </location>
</feature>
<dbReference type="AlphaFoldDB" id="A0A545TFB3"/>
<feature type="domain" description="AsmA" evidence="2">
    <location>
        <begin position="314"/>
        <end position="557"/>
    </location>
</feature>
<dbReference type="Proteomes" id="UP000315252">
    <property type="component" value="Unassembled WGS sequence"/>
</dbReference>
<name>A0A545TFB3_9PROT</name>